<evidence type="ECO:0000313" key="2">
    <source>
        <dbReference type="Proteomes" id="UP000381378"/>
    </source>
</evidence>
<reference evidence="1 2" key="1">
    <citation type="submission" date="2019-09" db="EMBL/GenBank/DDBJ databases">
        <authorList>
            <person name="Chandra G."/>
            <person name="Truman W A."/>
        </authorList>
    </citation>
    <scope>NUCLEOTIDE SEQUENCE [LARGE SCALE GENOMIC DNA]</scope>
    <source>
        <strain evidence="1">PS928</strain>
    </source>
</reference>
<gene>
    <name evidence="1" type="ORF">PS928_02971</name>
</gene>
<evidence type="ECO:0000313" key="1">
    <source>
        <dbReference type="EMBL" id="VVQ05133.1"/>
    </source>
</evidence>
<sequence length="106" mass="12143">MKDFKVVEAMYARSVVMNADIKHGLETGRYLLAVKPRKPSRHLIAQREYLQRKRDDGFKKLEVLLPADVYALLQSGLREGESTASLLERLLSKDDDYHISIGEPDK</sequence>
<organism evidence="1 2">
    <name type="scientific">Pseudomonas fluorescens</name>
    <dbReference type="NCBI Taxonomy" id="294"/>
    <lineage>
        <taxon>Bacteria</taxon>
        <taxon>Pseudomonadati</taxon>
        <taxon>Pseudomonadota</taxon>
        <taxon>Gammaproteobacteria</taxon>
        <taxon>Pseudomonadales</taxon>
        <taxon>Pseudomonadaceae</taxon>
        <taxon>Pseudomonas</taxon>
    </lineage>
</organism>
<protein>
    <submittedName>
        <fullName evidence="1">Uncharacterized protein</fullName>
    </submittedName>
</protein>
<dbReference type="OrthoDB" id="9182540at2"/>
<dbReference type="AlphaFoldDB" id="A0A5E7U1C4"/>
<accession>A0A5E7U1C4</accession>
<dbReference type="RefSeq" id="WP_150786577.1">
    <property type="nucleotide sequence ID" value="NZ_CABVJF010000010.1"/>
</dbReference>
<dbReference type="EMBL" id="CABVJF010000010">
    <property type="protein sequence ID" value="VVQ05133.1"/>
    <property type="molecule type" value="Genomic_DNA"/>
</dbReference>
<proteinExistence type="predicted"/>
<name>A0A5E7U1C4_PSEFL</name>
<dbReference type="Proteomes" id="UP000381378">
    <property type="component" value="Unassembled WGS sequence"/>
</dbReference>